<protein>
    <submittedName>
        <fullName evidence="4">Uncharacterized protein</fullName>
    </submittedName>
</protein>
<accession>A0A0M5JB14</accession>
<dbReference type="GO" id="GO:0005886">
    <property type="term" value="C:plasma membrane"/>
    <property type="evidence" value="ECO:0007669"/>
    <property type="project" value="TreeGrafter"/>
</dbReference>
<feature type="domain" description="G" evidence="2">
    <location>
        <begin position="11"/>
        <end position="116"/>
    </location>
</feature>
<dbReference type="PANTHER" id="PTHR43185:SF1">
    <property type="entry name" value="FE(2+) TRANSPORTER FEOB"/>
    <property type="match status" value="1"/>
</dbReference>
<dbReference type="GO" id="GO:0005525">
    <property type="term" value="F:GTP binding"/>
    <property type="evidence" value="ECO:0007669"/>
    <property type="project" value="InterPro"/>
</dbReference>
<dbReference type="Gene3D" id="3.40.50.300">
    <property type="entry name" value="P-loop containing nucleotide triphosphate hydrolases"/>
    <property type="match status" value="1"/>
</dbReference>
<gene>
    <name evidence="4" type="ORF">AM592_01055</name>
</gene>
<feature type="transmembrane region" description="Helical" evidence="1">
    <location>
        <begin position="361"/>
        <end position="378"/>
    </location>
</feature>
<feature type="transmembrane region" description="Helical" evidence="1">
    <location>
        <begin position="427"/>
        <end position="451"/>
    </location>
</feature>
<dbReference type="PANTHER" id="PTHR43185">
    <property type="entry name" value="FERROUS IRON TRANSPORT PROTEIN B"/>
    <property type="match status" value="1"/>
</dbReference>
<dbReference type="Proteomes" id="UP000067625">
    <property type="component" value="Chromosome"/>
</dbReference>
<dbReference type="OrthoDB" id="9809127at2"/>
<sequence>MLETSAISDERVALIGLESAGKTTLFSRMSMNKSGDETNVKGSSYSIRINRLDHMLIVDTPGIRMSEKDSNEIALKEIRQSDKIILVARGTHFQDEIKALLPLIKVTNKPFIVVVTYADKMRENDKQQLKELLLKEKLPLFLLDTRLLREDQRKLLMEFVTSQKVWTEKQLNHLAELKLANVEPRQLLFDRPLTGPMLSICTLISMFLFPVWIAYQLSSVLQPLFDQYLLSEVLKLFENSPALIQTIMIGDYGLLTLGIYSFIWAFPVVFLMGVSTAIADETGIKDRIIDSLAPITRRIGIDSHDLVPVLSGFGCNVVAVYQSRNCSACTRKQCVSMISFGSACSYQIGATLSIFNSAHSTWMFFPYILTLTFAGIIHKRIWFHNKAFDTGSRPIPRRTFLQKPTWLGTFFRLKNDVKQFSLQAMPIFIFICFVASFLQTFHVIQVFSIIFHPLLALLQLPAEAASGLAFSMIRKDGILLFNQGQGDFLSQLSCSQLFLLVFLSSTLTACLVTMMTIAKEFGLKNAIQFIYRQVITSVCFAMCFLLVFKLFE</sequence>
<dbReference type="InterPro" id="IPR050860">
    <property type="entry name" value="FeoB_GTPase"/>
</dbReference>
<dbReference type="InterPro" id="IPR027417">
    <property type="entry name" value="P-loop_NTPase"/>
</dbReference>
<dbReference type="InterPro" id="IPR011642">
    <property type="entry name" value="Gate_dom"/>
</dbReference>
<dbReference type="AlphaFoldDB" id="A0A0M5JB14"/>
<proteinExistence type="predicted"/>
<dbReference type="InterPro" id="IPR006073">
    <property type="entry name" value="GTP-bd"/>
</dbReference>
<evidence type="ECO:0000313" key="4">
    <source>
        <dbReference type="EMBL" id="ALC80344.1"/>
    </source>
</evidence>
<evidence type="ECO:0000256" key="1">
    <source>
        <dbReference type="SAM" id="Phobius"/>
    </source>
</evidence>
<dbReference type="STRING" id="1441095.AM592_01055"/>
<dbReference type="EMBL" id="CP012600">
    <property type="protein sequence ID" value="ALC80344.1"/>
    <property type="molecule type" value="Genomic_DNA"/>
</dbReference>
<evidence type="ECO:0000259" key="2">
    <source>
        <dbReference type="Pfam" id="PF01926"/>
    </source>
</evidence>
<name>A0A0M5JB14_9BACI</name>
<reference evidence="5" key="1">
    <citation type="submission" date="2015-08" db="EMBL/GenBank/DDBJ databases">
        <title>Genome sequencing project for genomic taxonomy and phylogenomics of Bacillus-like bacteria.</title>
        <authorList>
            <person name="Liu B."/>
            <person name="Wang J."/>
            <person name="Zhu Y."/>
            <person name="Liu G."/>
            <person name="Chen Q."/>
            <person name="Chen Z."/>
            <person name="Lan J."/>
            <person name="Che J."/>
            <person name="Ge C."/>
            <person name="Shi H."/>
            <person name="Pan Z."/>
            <person name="Liu X."/>
        </authorList>
    </citation>
    <scope>NUCLEOTIDE SEQUENCE [LARGE SCALE GENOMIC DNA]</scope>
    <source>
        <strain evidence="5">FJAT-4402</strain>
    </source>
</reference>
<feature type="transmembrane region" description="Helical" evidence="1">
    <location>
        <begin position="257"/>
        <end position="279"/>
    </location>
</feature>
<dbReference type="SUPFAM" id="SSF52540">
    <property type="entry name" value="P-loop containing nucleoside triphosphate hydrolases"/>
    <property type="match status" value="1"/>
</dbReference>
<dbReference type="PATRIC" id="fig|1441095.3.peg.235"/>
<feature type="transmembrane region" description="Helical" evidence="1">
    <location>
        <begin position="529"/>
        <end position="551"/>
    </location>
</feature>
<keyword evidence="1" id="KW-0812">Transmembrane</keyword>
<dbReference type="RefSeq" id="WP_082363632.1">
    <property type="nucleotide sequence ID" value="NZ_CP012600.1"/>
</dbReference>
<feature type="transmembrane region" description="Helical" evidence="1">
    <location>
        <begin position="193"/>
        <end position="215"/>
    </location>
</feature>
<reference evidence="4 5" key="2">
    <citation type="journal article" date="2016" name="Int. J. Syst. Evol. Microbiol.">
        <title>Bacillus gobiensis sp. nov., isolated from a soil sample.</title>
        <authorList>
            <person name="Liu B."/>
            <person name="Liu G.H."/>
            <person name="Cetin S."/>
            <person name="Schumann P."/>
            <person name="Pan Z.Z."/>
            <person name="Chen Q.Q."/>
        </authorList>
    </citation>
    <scope>NUCLEOTIDE SEQUENCE [LARGE SCALE GENOMIC DNA]</scope>
    <source>
        <strain evidence="4 5">FJAT-4402</strain>
    </source>
</reference>
<organism evidence="4 5">
    <name type="scientific">Bacillus gobiensis</name>
    <dbReference type="NCBI Taxonomy" id="1441095"/>
    <lineage>
        <taxon>Bacteria</taxon>
        <taxon>Bacillati</taxon>
        <taxon>Bacillota</taxon>
        <taxon>Bacilli</taxon>
        <taxon>Bacillales</taxon>
        <taxon>Bacillaceae</taxon>
        <taxon>Bacillus</taxon>
    </lineage>
</organism>
<dbReference type="GO" id="GO:0015093">
    <property type="term" value="F:ferrous iron transmembrane transporter activity"/>
    <property type="evidence" value="ECO:0007669"/>
    <property type="project" value="TreeGrafter"/>
</dbReference>
<evidence type="ECO:0000313" key="5">
    <source>
        <dbReference type="Proteomes" id="UP000067625"/>
    </source>
</evidence>
<feature type="domain" description="Nucleoside transporter/FeoB GTPase Gate" evidence="3">
    <location>
        <begin position="262"/>
        <end position="356"/>
    </location>
</feature>
<dbReference type="Pfam" id="PF07670">
    <property type="entry name" value="Gate"/>
    <property type="match status" value="2"/>
</dbReference>
<keyword evidence="1" id="KW-1133">Transmembrane helix</keyword>
<keyword evidence="5" id="KW-1185">Reference proteome</keyword>
<keyword evidence="1" id="KW-0472">Membrane</keyword>
<evidence type="ECO:0000259" key="3">
    <source>
        <dbReference type="Pfam" id="PF07670"/>
    </source>
</evidence>
<feature type="transmembrane region" description="Helical" evidence="1">
    <location>
        <begin position="334"/>
        <end position="355"/>
    </location>
</feature>
<feature type="transmembrane region" description="Helical" evidence="1">
    <location>
        <begin position="497"/>
        <end position="517"/>
    </location>
</feature>
<feature type="domain" description="Nucleoside transporter/FeoB GTPase Gate" evidence="3">
    <location>
        <begin position="422"/>
        <end position="523"/>
    </location>
</feature>
<dbReference type="Pfam" id="PF01926">
    <property type="entry name" value="MMR_HSR1"/>
    <property type="match status" value="1"/>
</dbReference>